<dbReference type="Gene3D" id="1.10.40.30">
    <property type="entry name" value="Fumarase/aspartase (C-terminal domain)"/>
    <property type="match status" value="1"/>
</dbReference>
<evidence type="ECO:0000256" key="5">
    <source>
        <dbReference type="ARBA" id="ARBA00023239"/>
    </source>
</evidence>
<dbReference type="InterPro" id="IPR024083">
    <property type="entry name" value="Fumarase/histidase_N"/>
</dbReference>
<dbReference type="PRINTS" id="PR00149">
    <property type="entry name" value="FUMRATELYASE"/>
</dbReference>
<comment type="similarity">
    <text evidence="6">Belongs to the lyase 1 family. Argininosuccinate lyase subfamily.</text>
</comment>
<dbReference type="PROSITE" id="PS00163">
    <property type="entry name" value="FUMARATE_LYASES"/>
    <property type="match status" value="1"/>
</dbReference>
<organism evidence="9 10">
    <name type="scientific">Verminephrobacter aporrectodeae subsp. tuberculatae</name>
    <dbReference type="NCBI Taxonomy" id="1110392"/>
    <lineage>
        <taxon>Bacteria</taxon>
        <taxon>Pseudomonadati</taxon>
        <taxon>Pseudomonadota</taxon>
        <taxon>Betaproteobacteria</taxon>
        <taxon>Burkholderiales</taxon>
        <taxon>Comamonadaceae</taxon>
        <taxon>Verminephrobacter</taxon>
    </lineage>
</organism>
<dbReference type="Proteomes" id="UP001208935">
    <property type="component" value="Unassembled WGS sequence"/>
</dbReference>
<dbReference type="InterPro" id="IPR020557">
    <property type="entry name" value="Fumarate_lyase_CS"/>
</dbReference>
<proteinExistence type="inferred from homology"/>
<reference evidence="10" key="1">
    <citation type="submission" date="2023-07" db="EMBL/GenBank/DDBJ databases">
        <title>Verminephrobacter genomes.</title>
        <authorList>
            <person name="Lund M.B."/>
        </authorList>
    </citation>
    <scope>NUCLEOTIDE SEQUENCE [LARGE SCALE GENOMIC DNA]</scope>
    <source>
        <strain evidence="10">AtM5-05</strain>
    </source>
</reference>
<feature type="domain" description="Argininosuccinate lyase C-terminal" evidence="8">
    <location>
        <begin position="376"/>
        <end position="444"/>
    </location>
</feature>
<evidence type="ECO:0000313" key="10">
    <source>
        <dbReference type="Proteomes" id="UP001208935"/>
    </source>
</evidence>
<accession>A0ABT3KRD7</accession>
<dbReference type="PANTHER" id="PTHR43814">
    <property type="entry name" value="ARGININOSUCCINATE LYASE"/>
    <property type="match status" value="1"/>
</dbReference>
<dbReference type="CDD" id="cd01359">
    <property type="entry name" value="Argininosuccinate_lyase"/>
    <property type="match status" value="1"/>
</dbReference>
<comment type="subcellular location">
    <subcellularLocation>
        <location evidence="6">Cytoplasm</location>
    </subcellularLocation>
</comment>
<protein>
    <recommendedName>
        <fullName evidence="3 6">Argininosuccinate lyase</fullName>
        <shortName evidence="6">ASAL</shortName>
        <ecNumber evidence="3 6">4.3.2.1</ecNumber>
    </recommendedName>
    <alternativeName>
        <fullName evidence="6">Arginosuccinase</fullName>
    </alternativeName>
</protein>
<dbReference type="EMBL" id="QZCW01000001">
    <property type="protein sequence ID" value="MCW5320888.1"/>
    <property type="molecule type" value="Genomic_DNA"/>
</dbReference>
<evidence type="ECO:0000256" key="2">
    <source>
        <dbReference type="ARBA" id="ARBA00004941"/>
    </source>
</evidence>
<evidence type="ECO:0000256" key="4">
    <source>
        <dbReference type="ARBA" id="ARBA00022571"/>
    </source>
</evidence>
<feature type="domain" description="Fumarate lyase N-terminal" evidence="7">
    <location>
        <begin position="30"/>
        <end position="313"/>
    </location>
</feature>
<dbReference type="InterPro" id="IPR022761">
    <property type="entry name" value="Fumarate_lyase_N"/>
</dbReference>
<dbReference type="Gene3D" id="1.20.200.10">
    <property type="entry name" value="Fumarase/aspartase (Central domain)"/>
    <property type="match status" value="1"/>
</dbReference>
<evidence type="ECO:0000256" key="3">
    <source>
        <dbReference type="ARBA" id="ARBA00012338"/>
    </source>
</evidence>
<dbReference type="GO" id="GO:0004056">
    <property type="term" value="F:argininosuccinate lyase activity"/>
    <property type="evidence" value="ECO:0007669"/>
    <property type="project" value="UniProtKB-EC"/>
</dbReference>
<dbReference type="InterPro" id="IPR029419">
    <property type="entry name" value="Arg_succ_lyase_C"/>
</dbReference>
<dbReference type="InterPro" id="IPR008948">
    <property type="entry name" value="L-Aspartase-like"/>
</dbReference>
<evidence type="ECO:0000259" key="7">
    <source>
        <dbReference type="Pfam" id="PF00206"/>
    </source>
</evidence>
<comment type="pathway">
    <text evidence="2 6">Amino-acid biosynthesis; L-arginine biosynthesis; L-arginine from L-ornithine and carbamoyl phosphate: step 3/3.</text>
</comment>
<dbReference type="Pfam" id="PF00206">
    <property type="entry name" value="Lyase_1"/>
    <property type="match status" value="1"/>
</dbReference>
<keyword evidence="5 6" id="KW-0456">Lyase</keyword>
<dbReference type="RefSeq" id="WP_265257408.1">
    <property type="nucleotide sequence ID" value="NZ_QZCV01000001.1"/>
</dbReference>
<evidence type="ECO:0000313" key="9">
    <source>
        <dbReference type="EMBL" id="MCW5320888.1"/>
    </source>
</evidence>
<dbReference type="InterPro" id="IPR000362">
    <property type="entry name" value="Fumarate_lyase_fam"/>
</dbReference>
<gene>
    <name evidence="6 9" type="primary">argH</name>
    <name evidence="9" type="ORF">D5039_06845</name>
</gene>
<sequence length="484" mass="52127">MEFQQASLSPSPRHRLWGARFKSEPAAALRALSRSEPGAFRLVPYDLAGSRAHARELLRAGILNGGELHELLTGMDALEQDYRAGAVEPSEADEDVHTFLERVLTERLGSVGGKLRAGRSRNDQAANDLKLYLRDQARSIAAAVHALQGALMAQAAQHIGTLAPGLTHLQPAQPIVFAHHLMAHAQAIGRNIDRFIDWDRRSARSPLGAAALAGSAICRSPELSAAELGYDAPCENSIDAVAARDHVCEFLFVTSMLAVELSRLSEDVVLWASRQFQWVDLDDGHCTGSSIMPQKKNPDIAELSRGKAGRLIGRLVGLLSALKSLPLAYNRDLAEDKSAAFDSVDTLQLVLPAMTGMIRTMRVNVEQLRRQAPLGFTLATEVADWLALTGVPFSQAHEVTGALVRACEARGIELGAVSEALLAQVDARLTPAVLQRLTPEAAVAARTGRGGTAPQRVAEQIARAKANLAQQHQWIHGAYAGPRC</sequence>
<name>A0ABT3KRD7_9BURK</name>
<dbReference type="PANTHER" id="PTHR43814:SF1">
    <property type="entry name" value="ARGININOSUCCINATE LYASE"/>
    <property type="match status" value="1"/>
</dbReference>
<evidence type="ECO:0000256" key="6">
    <source>
        <dbReference type="HAMAP-Rule" id="MF_00006"/>
    </source>
</evidence>
<dbReference type="InterPro" id="IPR009049">
    <property type="entry name" value="Argininosuccinate_lyase"/>
</dbReference>
<dbReference type="PRINTS" id="PR00145">
    <property type="entry name" value="ARGSUCLYASE"/>
</dbReference>
<dbReference type="SUPFAM" id="SSF48557">
    <property type="entry name" value="L-aspartase-like"/>
    <property type="match status" value="1"/>
</dbReference>
<comment type="caution">
    <text evidence="9">The sequence shown here is derived from an EMBL/GenBank/DDBJ whole genome shotgun (WGS) entry which is preliminary data.</text>
</comment>
<evidence type="ECO:0000259" key="8">
    <source>
        <dbReference type="Pfam" id="PF14698"/>
    </source>
</evidence>
<dbReference type="EC" id="4.3.2.1" evidence="3 6"/>
<dbReference type="Gene3D" id="1.10.275.10">
    <property type="entry name" value="Fumarase/aspartase (N-terminal domain)"/>
    <property type="match status" value="1"/>
</dbReference>
<comment type="catalytic activity">
    <reaction evidence="1 6">
        <text>2-(N(omega)-L-arginino)succinate = fumarate + L-arginine</text>
        <dbReference type="Rhea" id="RHEA:24020"/>
        <dbReference type="ChEBI" id="CHEBI:29806"/>
        <dbReference type="ChEBI" id="CHEBI:32682"/>
        <dbReference type="ChEBI" id="CHEBI:57472"/>
        <dbReference type="EC" id="4.3.2.1"/>
    </reaction>
</comment>
<dbReference type="NCBIfam" id="TIGR00838">
    <property type="entry name" value="argH"/>
    <property type="match status" value="1"/>
</dbReference>
<keyword evidence="10" id="KW-1185">Reference proteome</keyword>
<dbReference type="HAMAP" id="MF_00006">
    <property type="entry name" value="Arg_succ_lyase"/>
    <property type="match status" value="1"/>
</dbReference>
<keyword evidence="6" id="KW-0028">Amino-acid biosynthesis</keyword>
<evidence type="ECO:0000256" key="1">
    <source>
        <dbReference type="ARBA" id="ARBA00000985"/>
    </source>
</evidence>
<keyword evidence="6" id="KW-0963">Cytoplasm</keyword>
<keyword evidence="4 6" id="KW-0055">Arginine biosynthesis</keyword>
<dbReference type="Pfam" id="PF14698">
    <property type="entry name" value="ASL_C2"/>
    <property type="match status" value="1"/>
</dbReference>